<reference evidence="1 2" key="1">
    <citation type="journal article" date="2018" name="Cell">
        <title>The Chara Genome: Secondary Complexity and Implications for Plant Terrestrialization.</title>
        <authorList>
            <person name="Nishiyama T."/>
            <person name="Sakayama H."/>
            <person name="Vries J.D."/>
            <person name="Buschmann H."/>
            <person name="Saint-Marcoux D."/>
            <person name="Ullrich K.K."/>
            <person name="Haas F.B."/>
            <person name="Vanderstraeten L."/>
            <person name="Becker D."/>
            <person name="Lang D."/>
            <person name="Vosolsobe S."/>
            <person name="Rombauts S."/>
            <person name="Wilhelmsson P.K.I."/>
            <person name="Janitza P."/>
            <person name="Kern R."/>
            <person name="Heyl A."/>
            <person name="Rumpler F."/>
            <person name="Villalobos L.I.A.C."/>
            <person name="Clay J.M."/>
            <person name="Skokan R."/>
            <person name="Toyoda A."/>
            <person name="Suzuki Y."/>
            <person name="Kagoshima H."/>
            <person name="Schijlen E."/>
            <person name="Tajeshwar N."/>
            <person name="Catarino B."/>
            <person name="Hetherington A.J."/>
            <person name="Saltykova A."/>
            <person name="Bonnot C."/>
            <person name="Breuninger H."/>
            <person name="Symeonidi A."/>
            <person name="Radhakrishnan G.V."/>
            <person name="Van Nieuwerburgh F."/>
            <person name="Deforce D."/>
            <person name="Chang C."/>
            <person name="Karol K.G."/>
            <person name="Hedrich R."/>
            <person name="Ulvskov P."/>
            <person name="Glockner G."/>
            <person name="Delwiche C.F."/>
            <person name="Petrasek J."/>
            <person name="Van de Peer Y."/>
            <person name="Friml J."/>
            <person name="Beilby M."/>
            <person name="Dolan L."/>
            <person name="Kohara Y."/>
            <person name="Sugano S."/>
            <person name="Fujiyama A."/>
            <person name="Delaux P.-M."/>
            <person name="Quint M."/>
            <person name="TheiBen G."/>
            <person name="Hagemann M."/>
            <person name="Harholt J."/>
            <person name="Dunand C."/>
            <person name="Zachgo S."/>
            <person name="Langdale J."/>
            <person name="Maumus F."/>
            <person name="Straeten D.V.D."/>
            <person name="Gould S.B."/>
            <person name="Rensing S.A."/>
        </authorList>
    </citation>
    <scope>NUCLEOTIDE SEQUENCE [LARGE SCALE GENOMIC DNA]</scope>
    <source>
        <strain evidence="1 2">S276</strain>
    </source>
</reference>
<proteinExistence type="predicted"/>
<protein>
    <submittedName>
        <fullName evidence="1">Uncharacterized protein</fullName>
    </submittedName>
</protein>
<dbReference type="Pfam" id="PF00996">
    <property type="entry name" value="GDI"/>
    <property type="match status" value="1"/>
</dbReference>
<dbReference type="InterPro" id="IPR018203">
    <property type="entry name" value="GDP_dissociation_inhibitor"/>
</dbReference>
<feature type="non-terminal residue" evidence="1">
    <location>
        <position position="29"/>
    </location>
</feature>
<dbReference type="GO" id="GO:0007264">
    <property type="term" value="P:small GTPase-mediated signal transduction"/>
    <property type="evidence" value="ECO:0007669"/>
    <property type="project" value="InterPro"/>
</dbReference>
<dbReference type="GO" id="GO:0005092">
    <property type="term" value="F:GDP-dissociation inhibitor activity"/>
    <property type="evidence" value="ECO:0007669"/>
    <property type="project" value="InterPro"/>
</dbReference>
<dbReference type="Gramene" id="GBG76719">
    <property type="protein sequence ID" value="GBG76719"/>
    <property type="gene ID" value="CBR_g22938"/>
</dbReference>
<accession>A0A388L331</accession>
<organism evidence="1 2">
    <name type="scientific">Chara braunii</name>
    <name type="common">Braun's stonewort</name>
    <dbReference type="NCBI Taxonomy" id="69332"/>
    <lineage>
        <taxon>Eukaryota</taxon>
        <taxon>Viridiplantae</taxon>
        <taxon>Streptophyta</taxon>
        <taxon>Charophyceae</taxon>
        <taxon>Charales</taxon>
        <taxon>Characeae</taxon>
        <taxon>Chara</taxon>
    </lineage>
</organism>
<dbReference type="Proteomes" id="UP000265515">
    <property type="component" value="Unassembled WGS sequence"/>
</dbReference>
<keyword evidence="2" id="KW-1185">Reference proteome</keyword>
<dbReference type="EMBL" id="BFEA01000251">
    <property type="protein sequence ID" value="GBG76719.1"/>
    <property type="molecule type" value="Genomic_DNA"/>
</dbReference>
<evidence type="ECO:0000313" key="1">
    <source>
        <dbReference type="EMBL" id="GBG76719.1"/>
    </source>
</evidence>
<gene>
    <name evidence="1" type="ORF">CBR_g22938</name>
</gene>
<evidence type="ECO:0000313" key="2">
    <source>
        <dbReference type="Proteomes" id="UP000265515"/>
    </source>
</evidence>
<sequence length="29" mass="2981">MDDVHDALVLGTGGKERIISGLLSADGLK</sequence>
<dbReference type="PRINTS" id="PR00891">
    <property type="entry name" value="RABGDIREP"/>
</dbReference>
<comment type="caution">
    <text evidence="1">The sequence shown here is derived from an EMBL/GenBank/DDBJ whole genome shotgun (WGS) entry which is preliminary data.</text>
</comment>
<dbReference type="AlphaFoldDB" id="A0A388L331"/>
<name>A0A388L331_CHABU</name>